<dbReference type="Proteomes" id="UP001154252">
    <property type="component" value="Unassembled WGS sequence"/>
</dbReference>
<dbReference type="EMBL" id="CAJVRC010000902">
    <property type="protein sequence ID" value="CAG8909604.1"/>
    <property type="molecule type" value="Genomic_DNA"/>
</dbReference>
<protein>
    <submittedName>
        <fullName evidence="1">Uncharacterized protein</fullName>
    </submittedName>
</protein>
<dbReference type="GO" id="GO:0004497">
    <property type="term" value="F:monooxygenase activity"/>
    <property type="evidence" value="ECO:0007669"/>
    <property type="project" value="InterPro"/>
</dbReference>
<keyword evidence="2" id="KW-1185">Reference proteome</keyword>
<dbReference type="GO" id="GO:0020037">
    <property type="term" value="F:heme binding"/>
    <property type="evidence" value="ECO:0007669"/>
    <property type="project" value="InterPro"/>
</dbReference>
<gene>
    <name evidence="1" type="ORF">PEGY_LOCUS10400</name>
</gene>
<dbReference type="GO" id="GO:0016705">
    <property type="term" value="F:oxidoreductase activity, acting on paired donors, with incorporation or reduction of molecular oxygen"/>
    <property type="evidence" value="ECO:0007669"/>
    <property type="project" value="InterPro"/>
</dbReference>
<dbReference type="Gene3D" id="1.10.630.10">
    <property type="entry name" value="Cytochrome P450"/>
    <property type="match status" value="1"/>
</dbReference>
<reference evidence="1" key="1">
    <citation type="submission" date="2021-07" db="EMBL/GenBank/DDBJ databases">
        <authorList>
            <person name="Branca A.L. A."/>
        </authorList>
    </citation>
    <scope>NUCLEOTIDE SEQUENCE</scope>
</reference>
<accession>A0A9W4PBB4</accession>
<sequence>MGRISDSFTILYFALVAGIYLKPEYAVFNSRFATAALLFGITTASKLVYRLVLYPDYFTPLKHIYSPADRSWLTGNSPSFLIETPYPQLREWAKNRPNQDLIRYYLVANLERVILTSPKALGELLVTKVYDFEKPELVRQSLRRITGDGILLAEGEEHKVNSSLQMPLYTDTNLQCLH</sequence>
<name>A0A9W4PBB4_9EURO</name>
<dbReference type="InterPro" id="IPR036396">
    <property type="entry name" value="Cyt_P450_sf"/>
</dbReference>
<dbReference type="AlphaFoldDB" id="A0A9W4PBB4"/>
<proteinExistence type="predicted"/>
<organism evidence="1 2">
    <name type="scientific">Penicillium egyptiacum</name>
    <dbReference type="NCBI Taxonomy" id="1303716"/>
    <lineage>
        <taxon>Eukaryota</taxon>
        <taxon>Fungi</taxon>
        <taxon>Dikarya</taxon>
        <taxon>Ascomycota</taxon>
        <taxon>Pezizomycotina</taxon>
        <taxon>Eurotiomycetes</taxon>
        <taxon>Eurotiomycetidae</taxon>
        <taxon>Eurotiales</taxon>
        <taxon>Aspergillaceae</taxon>
        <taxon>Penicillium</taxon>
    </lineage>
</organism>
<dbReference type="OrthoDB" id="1470350at2759"/>
<evidence type="ECO:0000313" key="2">
    <source>
        <dbReference type="Proteomes" id="UP001154252"/>
    </source>
</evidence>
<dbReference type="SUPFAM" id="SSF48264">
    <property type="entry name" value="Cytochrome P450"/>
    <property type="match status" value="1"/>
</dbReference>
<evidence type="ECO:0000313" key="1">
    <source>
        <dbReference type="EMBL" id="CAG8909604.1"/>
    </source>
</evidence>
<dbReference type="GO" id="GO:0005506">
    <property type="term" value="F:iron ion binding"/>
    <property type="evidence" value="ECO:0007669"/>
    <property type="project" value="InterPro"/>
</dbReference>
<comment type="caution">
    <text evidence="1">The sequence shown here is derived from an EMBL/GenBank/DDBJ whole genome shotgun (WGS) entry which is preliminary data.</text>
</comment>